<dbReference type="Proteomes" id="UP001163115">
    <property type="component" value="Chromosome"/>
</dbReference>
<sequence>MKHRVKKTEKQWADEFDQLQAASMEIKAPSAPPGEFENILKEMNRRGIKPRIREELEHRK</sequence>
<reference evidence="1" key="1">
    <citation type="submission" date="2022-11" db="EMBL/GenBank/DDBJ databases">
        <title>Lacrimispora xylanolytica sy1, complete genome.</title>
        <authorList>
            <person name="Choi S."/>
        </authorList>
    </citation>
    <scope>NUCLEOTIDE SEQUENCE</scope>
    <source>
        <strain evidence="1">Sy1</strain>
    </source>
</reference>
<organism evidence="1 2">
    <name type="scientific">Lacrimispora xylanolytica</name>
    <dbReference type="NCBI Taxonomy" id="29375"/>
    <lineage>
        <taxon>Bacteria</taxon>
        <taxon>Bacillati</taxon>
        <taxon>Bacillota</taxon>
        <taxon>Clostridia</taxon>
        <taxon>Lachnospirales</taxon>
        <taxon>Lachnospiraceae</taxon>
        <taxon>Lacrimispora</taxon>
    </lineage>
</organism>
<accession>A0ABY7ACS5</accession>
<protein>
    <submittedName>
        <fullName evidence="1">Uncharacterized protein</fullName>
    </submittedName>
</protein>
<proteinExistence type="predicted"/>
<gene>
    <name evidence="1" type="ORF">OW255_17475</name>
</gene>
<keyword evidence="2" id="KW-1185">Reference proteome</keyword>
<dbReference type="RefSeq" id="WP_268114795.1">
    <property type="nucleotide sequence ID" value="NZ_CP113524.1"/>
</dbReference>
<name>A0ABY7ACS5_9FIRM</name>
<dbReference type="EMBL" id="CP113524">
    <property type="protein sequence ID" value="WAJ23331.1"/>
    <property type="molecule type" value="Genomic_DNA"/>
</dbReference>
<evidence type="ECO:0000313" key="1">
    <source>
        <dbReference type="EMBL" id="WAJ23331.1"/>
    </source>
</evidence>
<evidence type="ECO:0000313" key="2">
    <source>
        <dbReference type="Proteomes" id="UP001163115"/>
    </source>
</evidence>